<evidence type="ECO:0000259" key="1">
    <source>
        <dbReference type="PROSITE" id="PS51833"/>
    </source>
</evidence>
<feature type="domain" description="HDOD" evidence="1">
    <location>
        <begin position="238"/>
        <end position="432"/>
    </location>
</feature>
<dbReference type="InterPro" id="IPR003607">
    <property type="entry name" value="HD/PDEase_dom"/>
</dbReference>
<name>A0A7C3HV84_9SPIR</name>
<accession>A0A7C3HV84</accession>
<dbReference type="CDD" id="cd00077">
    <property type="entry name" value="HDc"/>
    <property type="match status" value="1"/>
</dbReference>
<dbReference type="InterPro" id="IPR006675">
    <property type="entry name" value="HDIG_dom"/>
</dbReference>
<dbReference type="PANTHER" id="PTHR33525">
    <property type="match status" value="1"/>
</dbReference>
<dbReference type="PANTHER" id="PTHR33525:SF3">
    <property type="entry name" value="RIBONUCLEASE Y"/>
    <property type="match status" value="1"/>
</dbReference>
<reference evidence="2" key="1">
    <citation type="journal article" date="2020" name="mSystems">
        <title>Genome- and Community-Level Interaction Insights into Carbon Utilization and Element Cycling Functions of Hydrothermarchaeota in Hydrothermal Sediment.</title>
        <authorList>
            <person name="Zhou Z."/>
            <person name="Liu Y."/>
            <person name="Xu W."/>
            <person name="Pan J."/>
            <person name="Luo Z.H."/>
            <person name="Li M."/>
        </authorList>
    </citation>
    <scope>NUCLEOTIDE SEQUENCE [LARGE SCALE GENOMIC DNA]</scope>
    <source>
        <strain evidence="2">SpSt-503</strain>
    </source>
</reference>
<dbReference type="PROSITE" id="PS51833">
    <property type="entry name" value="HDOD"/>
    <property type="match status" value="1"/>
</dbReference>
<dbReference type="InterPro" id="IPR013976">
    <property type="entry name" value="HDOD"/>
</dbReference>
<dbReference type="Gene3D" id="1.10.3210.10">
    <property type="entry name" value="Hypothetical protein af1432"/>
    <property type="match status" value="1"/>
</dbReference>
<dbReference type="NCBIfam" id="TIGR00277">
    <property type="entry name" value="HDIG"/>
    <property type="match status" value="1"/>
</dbReference>
<gene>
    <name evidence="2" type="ORF">ENS59_00685</name>
</gene>
<proteinExistence type="predicted"/>
<protein>
    <submittedName>
        <fullName evidence="2">HDOD domain-containing protein</fullName>
    </submittedName>
</protein>
<dbReference type="EMBL" id="DSVL01000019">
    <property type="protein sequence ID" value="HFH28019.1"/>
    <property type="molecule type" value="Genomic_DNA"/>
</dbReference>
<dbReference type="InterPro" id="IPR052340">
    <property type="entry name" value="RNase_Y/CdgJ"/>
</dbReference>
<sequence>MAVAQELVVDVSRIKKAINSGIPLTITTYTLPHEIEVYLEEVLETFLKELGQEKLKDYLSYCLRELAVNAKKANTKRVYFMERGLDLNNPEDYKLGMANFKQETMDNIGHYLQLQKEKGLYIKVILHVKAQIINLEVRNNVAITKTELIRIHDKLARSRQYNSLEEALTQVLDDSEGAGLGLVILVLMLKKIGLDEDCFDIVASDTETIARISIPLDQTRVENLSILSQAIVDQVSSLPQFPENIVMIQKLINDPKSEMADIARQISMDPAMTADLLKIVNSAQFMLSKKVDSISEAVKMVGIRGIKNLLYSYGTQKILGDDTTDKRILWDHSYKTAFYAYNLAKNFRKDRNLLDDVYVGGILHDMGKIIFANVHPDLLNKIKIFCMEKGIPASTFEDLSAGLNHAEIGALIAEKWNFPDNLVSAIRLHHDPNVAPTEFKDLVETVYLANMLCEYEAGTVTFDQIDKKPLASFGISNEKQLEVLLEKFATGFKRENQRIRG</sequence>
<comment type="caution">
    <text evidence="2">The sequence shown here is derived from an EMBL/GenBank/DDBJ whole genome shotgun (WGS) entry which is preliminary data.</text>
</comment>
<dbReference type="SUPFAM" id="SSF109604">
    <property type="entry name" value="HD-domain/PDEase-like"/>
    <property type="match status" value="1"/>
</dbReference>
<dbReference type="Pfam" id="PF08668">
    <property type="entry name" value="HDOD"/>
    <property type="match status" value="1"/>
</dbReference>
<evidence type="ECO:0000313" key="2">
    <source>
        <dbReference type="EMBL" id="HFH28019.1"/>
    </source>
</evidence>
<dbReference type="AlphaFoldDB" id="A0A7C3HV84"/>
<organism evidence="2">
    <name type="scientific">Gracilinema caldarium</name>
    <dbReference type="NCBI Taxonomy" id="215591"/>
    <lineage>
        <taxon>Bacteria</taxon>
        <taxon>Pseudomonadati</taxon>
        <taxon>Spirochaetota</taxon>
        <taxon>Spirochaetia</taxon>
        <taxon>Spirochaetales</taxon>
        <taxon>Breznakiellaceae</taxon>
        <taxon>Gracilinema</taxon>
    </lineage>
</organism>